<accession>A0A4Y7J3G4</accession>
<evidence type="ECO:0000313" key="2">
    <source>
        <dbReference type="EMBL" id="RZC54610.1"/>
    </source>
</evidence>
<feature type="region of interest" description="Disordered" evidence="1">
    <location>
        <begin position="125"/>
        <end position="186"/>
    </location>
</feature>
<dbReference type="EMBL" id="CM010717">
    <property type="protein sequence ID" value="RZC54610.1"/>
    <property type="molecule type" value="Genomic_DNA"/>
</dbReference>
<keyword evidence="3" id="KW-1185">Reference proteome</keyword>
<sequence>MFRRPIPQVHIAGVGDFPLASVTSLADPFPLPSVDTDDLKLEQYLRMNGRIVVRINICTIWLDEIFDEPSVVKVVPISQSGLDLLILDFQSGEFLDVKSLEEWRNGSQQDTIVMKKKSPQINMEIPEEEDAGGLGSFDQVEDEPVDDSSDSGIIEAISSSAESESYDLDGFNPILNSRASQDFNGS</sequence>
<name>A0A4Y7J3G4_PAPSO</name>
<evidence type="ECO:0000313" key="3">
    <source>
        <dbReference type="Proteomes" id="UP000316621"/>
    </source>
</evidence>
<reference evidence="2 3" key="1">
    <citation type="journal article" date="2018" name="Science">
        <title>The opium poppy genome and morphinan production.</title>
        <authorList>
            <person name="Guo L."/>
            <person name="Winzer T."/>
            <person name="Yang X."/>
            <person name="Li Y."/>
            <person name="Ning Z."/>
            <person name="He Z."/>
            <person name="Teodor R."/>
            <person name="Lu Y."/>
            <person name="Bowser T.A."/>
            <person name="Graham I.A."/>
            <person name="Ye K."/>
        </authorList>
    </citation>
    <scope>NUCLEOTIDE SEQUENCE [LARGE SCALE GENOMIC DNA]</scope>
    <source>
        <strain evidence="3">cv. HN1</strain>
        <tissue evidence="2">Leaves</tissue>
    </source>
</reference>
<gene>
    <name evidence="2" type="ORF">C5167_013452</name>
</gene>
<dbReference type="Proteomes" id="UP000316621">
    <property type="component" value="Chromosome 3"/>
</dbReference>
<protein>
    <submittedName>
        <fullName evidence="2">Uncharacterized protein</fullName>
    </submittedName>
</protein>
<dbReference type="AlphaFoldDB" id="A0A4Y7J3G4"/>
<dbReference type="Gramene" id="RZC54610">
    <property type="protein sequence ID" value="RZC54610"/>
    <property type="gene ID" value="C5167_013452"/>
</dbReference>
<feature type="compositionally biased region" description="Polar residues" evidence="1">
    <location>
        <begin position="174"/>
        <end position="186"/>
    </location>
</feature>
<evidence type="ECO:0000256" key="1">
    <source>
        <dbReference type="SAM" id="MobiDB-lite"/>
    </source>
</evidence>
<proteinExistence type="predicted"/>
<feature type="compositionally biased region" description="Acidic residues" evidence="1">
    <location>
        <begin position="139"/>
        <end position="149"/>
    </location>
</feature>
<feature type="compositionally biased region" description="Low complexity" evidence="1">
    <location>
        <begin position="150"/>
        <end position="163"/>
    </location>
</feature>
<organism evidence="2 3">
    <name type="scientific">Papaver somniferum</name>
    <name type="common">Opium poppy</name>
    <dbReference type="NCBI Taxonomy" id="3469"/>
    <lineage>
        <taxon>Eukaryota</taxon>
        <taxon>Viridiplantae</taxon>
        <taxon>Streptophyta</taxon>
        <taxon>Embryophyta</taxon>
        <taxon>Tracheophyta</taxon>
        <taxon>Spermatophyta</taxon>
        <taxon>Magnoliopsida</taxon>
        <taxon>Ranunculales</taxon>
        <taxon>Papaveraceae</taxon>
        <taxon>Papaveroideae</taxon>
        <taxon>Papaver</taxon>
    </lineage>
</organism>